<dbReference type="AlphaFoldDB" id="A0A218Z4S1"/>
<evidence type="ECO:0000313" key="2">
    <source>
        <dbReference type="EMBL" id="OWP02523.1"/>
    </source>
</evidence>
<evidence type="ECO:0000313" key="3">
    <source>
        <dbReference type="Proteomes" id="UP000242519"/>
    </source>
</evidence>
<name>A0A218Z4S1_9HELO</name>
<comment type="caution">
    <text evidence="2">The sequence shown here is derived from an EMBL/GenBank/DDBJ whole genome shotgun (WGS) entry which is preliminary data.</text>
</comment>
<feature type="compositionally biased region" description="Polar residues" evidence="1">
    <location>
        <begin position="118"/>
        <end position="131"/>
    </location>
</feature>
<feature type="region of interest" description="Disordered" evidence="1">
    <location>
        <begin position="118"/>
        <end position="152"/>
    </location>
</feature>
<organism evidence="2 3">
    <name type="scientific">Diplocarpon coronariae</name>
    <dbReference type="NCBI Taxonomy" id="2795749"/>
    <lineage>
        <taxon>Eukaryota</taxon>
        <taxon>Fungi</taxon>
        <taxon>Dikarya</taxon>
        <taxon>Ascomycota</taxon>
        <taxon>Pezizomycotina</taxon>
        <taxon>Leotiomycetes</taxon>
        <taxon>Helotiales</taxon>
        <taxon>Drepanopezizaceae</taxon>
        <taxon>Diplocarpon</taxon>
    </lineage>
</organism>
<keyword evidence="3" id="KW-1185">Reference proteome</keyword>
<sequence>MGPGRIESKGQTSSRRPDLGSGKEVETAAFWLRTAPTPDTPGQMWGGGIDAAIVNAQTIQQPTPKGPWGISWFRSPAPIYIWHFSSEQRTSVDILPSDSSRVRTMLVTRTVDYVLSTGGSSSTRHIGSARSSARVLIRGTPAPGKTQDHHTT</sequence>
<accession>A0A218Z4S1</accession>
<proteinExistence type="predicted"/>
<protein>
    <submittedName>
        <fullName evidence="2">Uncharacterized protein</fullName>
    </submittedName>
</protein>
<dbReference type="EMBL" id="MZNU01000228">
    <property type="protein sequence ID" value="OWP02523.1"/>
    <property type="molecule type" value="Genomic_DNA"/>
</dbReference>
<dbReference type="InParanoid" id="A0A218Z4S1"/>
<dbReference type="Proteomes" id="UP000242519">
    <property type="component" value="Unassembled WGS sequence"/>
</dbReference>
<feature type="region of interest" description="Disordered" evidence="1">
    <location>
        <begin position="1"/>
        <end position="23"/>
    </location>
</feature>
<reference evidence="2 3" key="1">
    <citation type="submission" date="2017-04" db="EMBL/GenBank/DDBJ databases">
        <title>Draft genome sequence of Marssonina coronaria NL1: causal agent of apple blotch.</title>
        <authorList>
            <person name="Cheng Q."/>
        </authorList>
    </citation>
    <scope>NUCLEOTIDE SEQUENCE [LARGE SCALE GENOMIC DNA]</scope>
    <source>
        <strain evidence="2 3">NL1</strain>
    </source>
</reference>
<gene>
    <name evidence="2" type="ORF">B2J93_2731</name>
</gene>
<evidence type="ECO:0000256" key="1">
    <source>
        <dbReference type="SAM" id="MobiDB-lite"/>
    </source>
</evidence>